<feature type="transmembrane region" description="Helical" evidence="8">
    <location>
        <begin position="145"/>
        <end position="163"/>
    </location>
</feature>
<dbReference type="InterPro" id="IPR038731">
    <property type="entry name" value="RgtA/B/C-like"/>
</dbReference>
<evidence type="ECO:0000256" key="2">
    <source>
        <dbReference type="ARBA" id="ARBA00022475"/>
    </source>
</evidence>
<keyword evidence="3" id="KW-0328">Glycosyltransferase</keyword>
<reference evidence="10 11" key="1">
    <citation type="submission" date="2019-01" db="EMBL/GenBank/DDBJ databases">
        <title>Nocardioides guangzhouensis sp. nov., an actinobacterium isolated from soil.</title>
        <authorList>
            <person name="Fu Y."/>
            <person name="Cai Y."/>
            <person name="Lin Z."/>
            <person name="Chen P."/>
        </authorList>
    </citation>
    <scope>NUCLEOTIDE SEQUENCE [LARGE SCALE GENOMIC DNA]</scope>
    <source>
        <strain evidence="10 11">130</strain>
    </source>
</reference>
<keyword evidence="7 8" id="KW-0472">Membrane</keyword>
<comment type="caution">
    <text evidence="10">The sequence shown here is derived from an EMBL/GenBank/DDBJ whole genome shotgun (WGS) entry which is preliminary data.</text>
</comment>
<feature type="transmembrane region" description="Helical" evidence="8">
    <location>
        <begin position="299"/>
        <end position="317"/>
    </location>
</feature>
<dbReference type="GO" id="GO:0016763">
    <property type="term" value="F:pentosyltransferase activity"/>
    <property type="evidence" value="ECO:0007669"/>
    <property type="project" value="TreeGrafter"/>
</dbReference>
<keyword evidence="11" id="KW-1185">Reference proteome</keyword>
<protein>
    <recommendedName>
        <fullName evidence="9">Glycosyltransferase RgtA/B/C/D-like domain-containing protein</fullName>
    </recommendedName>
</protein>
<dbReference type="EMBL" id="SDKM01000017">
    <property type="protein sequence ID" value="RYP85352.1"/>
    <property type="molecule type" value="Genomic_DNA"/>
</dbReference>
<organism evidence="10 11">
    <name type="scientific">Nocardioides guangzhouensis</name>
    <dbReference type="NCBI Taxonomy" id="2497878"/>
    <lineage>
        <taxon>Bacteria</taxon>
        <taxon>Bacillati</taxon>
        <taxon>Actinomycetota</taxon>
        <taxon>Actinomycetes</taxon>
        <taxon>Propionibacteriales</taxon>
        <taxon>Nocardioidaceae</taxon>
        <taxon>Nocardioides</taxon>
    </lineage>
</organism>
<evidence type="ECO:0000256" key="5">
    <source>
        <dbReference type="ARBA" id="ARBA00022692"/>
    </source>
</evidence>
<accession>A0A4Q4ZBQ5</accession>
<feature type="transmembrane region" description="Helical" evidence="8">
    <location>
        <begin position="267"/>
        <end position="287"/>
    </location>
</feature>
<evidence type="ECO:0000256" key="6">
    <source>
        <dbReference type="ARBA" id="ARBA00022989"/>
    </source>
</evidence>
<feature type="transmembrane region" description="Helical" evidence="8">
    <location>
        <begin position="169"/>
        <end position="196"/>
    </location>
</feature>
<feature type="domain" description="Glycosyltransferase RgtA/B/C/D-like" evidence="9">
    <location>
        <begin position="87"/>
        <end position="220"/>
    </location>
</feature>
<proteinExistence type="predicted"/>
<evidence type="ECO:0000313" key="10">
    <source>
        <dbReference type="EMBL" id="RYP85352.1"/>
    </source>
</evidence>
<dbReference type="OrthoDB" id="3764134at2"/>
<sequence>MPPDAERSARLRIDPLLLAVTVAALAVYLLHGWRGALSRDLAVYAYAGQMVADGNPPYVEMLNRAGPLAHLLPGLGAAAARVVGIDDLVGMRMLFLLLSVATVSALYVAARALFASRQVALASACTFLAFYGFIEYASNGPREKTPMVLFLVLMIWALARRRWLLAGVFLALATLSLQIAFFVGAPAALGALLLGLRKWDLLRGTARLAAGGLLTLAAFVAYFVAVGAVRDFVDAFVVINLRYTPAQPMSSAKLSFAWDNLLRGYGASVWLILVGLVAMVVVAALGARGWRRLPEDGPAATVVALGPAVLVGTLWTMRDFDGWPDAFPLLPFAALGIGGMLALTLHRLPVRAVLVTTLVWSLATTGLALGLSLDGRSDRLDVQRASVARTLRVLPDATMFSVQAPQPLVLAGRHNPSKYQMFSNGLLAYLDDTWPGGVDGYRAWILERQPDLIALGKTGGNAWRRALADDYQRVGCAPGWRWLARRSLGEETLARLAEANPCARGAGPAVDRAP</sequence>
<evidence type="ECO:0000256" key="1">
    <source>
        <dbReference type="ARBA" id="ARBA00004651"/>
    </source>
</evidence>
<evidence type="ECO:0000256" key="7">
    <source>
        <dbReference type="ARBA" id="ARBA00023136"/>
    </source>
</evidence>
<dbReference type="GO" id="GO:0009103">
    <property type="term" value="P:lipopolysaccharide biosynthetic process"/>
    <property type="evidence" value="ECO:0007669"/>
    <property type="project" value="UniProtKB-ARBA"/>
</dbReference>
<dbReference type="PANTHER" id="PTHR33908:SF11">
    <property type="entry name" value="MEMBRANE PROTEIN"/>
    <property type="match status" value="1"/>
</dbReference>
<keyword evidence="4" id="KW-0808">Transferase</keyword>
<dbReference type="Proteomes" id="UP000295198">
    <property type="component" value="Unassembled WGS sequence"/>
</dbReference>
<dbReference type="RefSeq" id="WP_134717853.1">
    <property type="nucleotide sequence ID" value="NZ_SDKM01000017.1"/>
</dbReference>
<dbReference type="Pfam" id="PF13231">
    <property type="entry name" value="PMT_2"/>
    <property type="match status" value="1"/>
</dbReference>
<evidence type="ECO:0000256" key="8">
    <source>
        <dbReference type="SAM" id="Phobius"/>
    </source>
</evidence>
<dbReference type="PANTHER" id="PTHR33908">
    <property type="entry name" value="MANNOSYLTRANSFERASE YKCB-RELATED"/>
    <property type="match status" value="1"/>
</dbReference>
<name>A0A4Q4ZBQ5_9ACTN</name>
<evidence type="ECO:0000259" key="9">
    <source>
        <dbReference type="Pfam" id="PF13231"/>
    </source>
</evidence>
<feature type="transmembrane region" description="Helical" evidence="8">
    <location>
        <begin position="352"/>
        <end position="373"/>
    </location>
</feature>
<keyword evidence="5 8" id="KW-0812">Transmembrane</keyword>
<evidence type="ECO:0000256" key="3">
    <source>
        <dbReference type="ARBA" id="ARBA00022676"/>
    </source>
</evidence>
<feature type="transmembrane region" description="Helical" evidence="8">
    <location>
        <begin position="12"/>
        <end position="31"/>
    </location>
</feature>
<evidence type="ECO:0000256" key="4">
    <source>
        <dbReference type="ARBA" id="ARBA00022679"/>
    </source>
</evidence>
<feature type="transmembrane region" description="Helical" evidence="8">
    <location>
        <begin position="120"/>
        <end position="138"/>
    </location>
</feature>
<gene>
    <name evidence="10" type="ORF">EKO23_12785</name>
</gene>
<feature type="transmembrane region" description="Helical" evidence="8">
    <location>
        <begin position="95"/>
        <end position="114"/>
    </location>
</feature>
<dbReference type="InterPro" id="IPR050297">
    <property type="entry name" value="LipidA_mod_glycosyltrf_83"/>
</dbReference>
<dbReference type="GO" id="GO:0005886">
    <property type="term" value="C:plasma membrane"/>
    <property type="evidence" value="ECO:0007669"/>
    <property type="project" value="UniProtKB-SubCell"/>
</dbReference>
<keyword evidence="2" id="KW-1003">Cell membrane</keyword>
<evidence type="ECO:0000313" key="11">
    <source>
        <dbReference type="Proteomes" id="UP000295198"/>
    </source>
</evidence>
<keyword evidence="6 8" id="KW-1133">Transmembrane helix</keyword>
<feature type="transmembrane region" description="Helical" evidence="8">
    <location>
        <begin position="329"/>
        <end position="345"/>
    </location>
</feature>
<dbReference type="AlphaFoldDB" id="A0A4Q4ZBQ5"/>
<comment type="subcellular location">
    <subcellularLocation>
        <location evidence="1">Cell membrane</location>
        <topology evidence="1">Multi-pass membrane protein</topology>
    </subcellularLocation>
</comment>
<feature type="transmembrane region" description="Helical" evidence="8">
    <location>
        <begin position="208"/>
        <end position="229"/>
    </location>
</feature>